<accession>A0ABP3VPF6</accession>
<name>A0ABP3VPF6_9FLAO</name>
<feature type="domain" description="Putative auto-transporter adhesin head GIN" evidence="1">
    <location>
        <begin position="48"/>
        <end position="167"/>
    </location>
</feature>
<reference evidence="3" key="1">
    <citation type="journal article" date="2019" name="Int. J. Syst. Evol. Microbiol.">
        <title>The Global Catalogue of Microorganisms (GCM) 10K type strain sequencing project: providing services to taxonomists for standard genome sequencing and annotation.</title>
        <authorList>
            <consortium name="The Broad Institute Genomics Platform"/>
            <consortium name="The Broad Institute Genome Sequencing Center for Infectious Disease"/>
            <person name="Wu L."/>
            <person name="Ma J."/>
        </authorList>
    </citation>
    <scope>NUCLEOTIDE SEQUENCE [LARGE SCALE GENOMIC DNA]</scope>
    <source>
        <strain evidence="3">JCM 16231</strain>
    </source>
</reference>
<dbReference type="InterPro" id="IPR021255">
    <property type="entry name" value="DUF2807"/>
</dbReference>
<evidence type="ECO:0000313" key="2">
    <source>
        <dbReference type="EMBL" id="GAA0761580.1"/>
    </source>
</evidence>
<dbReference type="EMBL" id="BAAAGG010000021">
    <property type="protein sequence ID" value="GAA0761580.1"/>
    <property type="molecule type" value="Genomic_DNA"/>
</dbReference>
<dbReference type="Gene3D" id="2.160.20.120">
    <property type="match status" value="1"/>
</dbReference>
<sequence>MKTITISSVLSLCLLFVGCSFSIESVINNEKIKGEGEIITEQFALESFENLELKRGWQVILQPASSNYMVVEANENLLEVFEYENQNGKLKVSASKQISTADAKQITLYFTEDIESIRASSGTEVTSLERLGFGNLSLDLSSGSEVNLNLKVESLDAETSSGAELTLALASDDLAIESSSGSIVFVDAEAISTRVESSSGAEVVLKGETEQLKIETSSGSTVNAKGFMAKDVITEASSGSSISVYPIENLKAGSSSGGTINYYTKPSGRLELNKSKSGGSINQK</sequence>
<evidence type="ECO:0000313" key="3">
    <source>
        <dbReference type="Proteomes" id="UP001500185"/>
    </source>
</evidence>
<gene>
    <name evidence="2" type="ORF">GCM10009433_21060</name>
</gene>
<dbReference type="Pfam" id="PF10988">
    <property type="entry name" value="DUF2807"/>
    <property type="match status" value="2"/>
</dbReference>
<comment type="caution">
    <text evidence="2">The sequence shown here is derived from an EMBL/GenBank/DDBJ whole genome shotgun (WGS) entry which is preliminary data.</text>
</comment>
<proteinExistence type="predicted"/>
<organism evidence="2 3">
    <name type="scientific">Psychroflexus lacisalsi</name>
    <dbReference type="NCBI Taxonomy" id="503928"/>
    <lineage>
        <taxon>Bacteria</taxon>
        <taxon>Pseudomonadati</taxon>
        <taxon>Bacteroidota</taxon>
        <taxon>Flavobacteriia</taxon>
        <taxon>Flavobacteriales</taxon>
        <taxon>Flavobacteriaceae</taxon>
        <taxon>Psychroflexus</taxon>
    </lineage>
</organism>
<dbReference type="RefSeq" id="WP_224454971.1">
    <property type="nucleotide sequence ID" value="NZ_BAAAGG010000021.1"/>
</dbReference>
<feature type="domain" description="Putative auto-transporter adhesin head GIN" evidence="1">
    <location>
        <begin position="169"/>
        <end position="266"/>
    </location>
</feature>
<dbReference type="PROSITE" id="PS51257">
    <property type="entry name" value="PROKAR_LIPOPROTEIN"/>
    <property type="match status" value="1"/>
</dbReference>
<keyword evidence="3" id="KW-1185">Reference proteome</keyword>
<protein>
    <recommendedName>
        <fullName evidence="1">Putative auto-transporter adhesin head GIN domain-containing protein</fullName>
    </recommendedName>
</protein>
<dbReference type="Proteomes" id="UP001500185">
    <property type="component" value="Unassembled WGS sequence"/>
</dbReference>
<evidence type="ECO:0000259" key="1">
    <source>
        <dbReference type="Pfam" id="PF10988"/>
    </source>
</evidence>